<evidence type="ECO:0000256" key="2">
    <source>
        <dbReference type="ARBA" id="ARBA00022448"/>
    </source>
</evidence>
<dbReference type="CDD" id="cd00006">
    <property type="entry name" value="PTS_IIA_man"/>
    <property type="match status" value="1"/>
</dbReference>
<dbReference type="EMBL" id="JACHHY010000002">
    <property type="protein sequence ID" value="MBB5017062.1"/>
    <property type="molecule type" value="Genomic_DNA"/>
</dbReference>
<evidence type="ECO:0000256" key="4">
    <source>
        <dbReference type="ARBA" id="ARBA00022597"/>
    </source>
</evidence>
<gene>
    <name evidence="9" type="ORF">HNQ59_000324</name>
</gene>
<keyword evidence="5" id="KW-0808">Transferase</keyword>
<keyword evidence="7" id="KW-0418">Kinase</keyword>
<dbReference type="GO" id="GO:0016301">
    <property type="term" value="F:kinase activity"/>
    <property type="evidence" value="ECO:0007669"/>
    <property type="project" value="UniProtKB-KW"/>
</dbReference>
<dbReference type="PANTHER" id="PTHR33799">
    <property type="entry name" value="PTS PERMEASE-RELATED-RELATED"/>
    <property type="match status" value="1"/>
</dbReference>
<comment type="subcellular location">
    <subcellularLocation>
        <location evidence="1">Cytoplasm</location>
    </subcellularLocation>
</comment>
<accession>A0A840MK32</accession>
<dbReference type="PROSITE" id="PS51096">
    <property type="entry name" value="PTS_EIIA_TYPE_4"/>
    <property type="match status" value="1"/>
</dbReference>
<name>A0A840MK32_9PROT</name>
<keyword evidence="6" id="KW-0598">Phosphotransferase system</keyword>
<evidence type="ECO:0000259" key="8">
    <source>
        <dbReference type="PROSITE" id="PS51096"/>
    </source>
</evidence>
<dbReference type="InterPro" id="IPR033887">
    <property type="entry name" value="PTS_IIA_man"/>
</dbReference>
<dbReference type="GO" id="GO:0009401">
    <property type="term" value="P:phosphoenolpyruvate-dependent sugar phosphotransferase system"/>
    <property type="evidence" value="ECO:0007669"/>
    <property type="project" value="UniProtKB-KW"/>
</dbReference>
<evidence type="ECO:0000256" key="5">
    <source>
        <dbReference type="ARBA" id="ARBA00022679"/>
    </source>
</evidence>
<protein>
    <submittedName>
        <fullName evidence="9">PTS system ascorbate-specific IIA component</fullName>
    </submittedName>
</protein>
<feature type="domain" description="PTS EIIA type-4" evidence="8">
    <location>
        <begin position="1"/>
        <end position="123"/>
    </location>
</feature>
<organism evidence="9 10">
    <name type="scientific">Chitinivorax tropicus</name>
    <dbReference type="NCBI Taxonomy" id="714531"/>
    <lineage>
        <taxon>Bacteria</taxon>
        <taxon>Pseudomonadati</taxon>
        <taxon>Pseudomonadota</taxon>
        <taxon>Betaproteobacteria</taxon>
        <taxon>Chitinivorax</taxon>
    </lineage>
</organism>
<evidence type="ECO:0000313" key="9">
    <source>
        <dbReference type="EMBL" id="MBB5017062.1"/>
    </source>
</evidence>
<dbReference type="GO" id="GO:0016020">
    <property type="term" value="C:membrane"/>
    <property type="evidence" value="ECO:0007669"/>
    <property type="project" value="InterPro"/>
</dbReference>
<dbReference type="AlphaFoldDB" id="A0A840MK32"/>
<dbReference type="Proteomes" id="UP000575898">
    <property type="component" value="Unassembled WGS sequence"/>
</dbReference>
<evidence type="ECO:0000256" key="7">
    <source>
        <dbReference type="ARBA" id="ARBA00022777"/>
    </source>
</evidence>
<keyword evidence="3" id="KW-0963">Cytoplasm</keyword>
<dbReference type="Pfam" id="PF03610">
    <property type="entry name" value="EIIA-man"/>
    <property type="match status" value="1"/>
</dbReference>
<dbReference type="GO" id="GO:0005737">
    <property type="term" value="C:cytoplasm"/>
    <property type="evidence" value="ECO:0007669"/>
    <property type="project" value="UniProtKB-SubCell"/>
</dbReference>
<dbReference type="RefSeq" id="WP_184034301.1">
    <property type="nucleotide sequence ID" value="NZ_JACHHY010000002.1"/>
</dbReference>
<sequence>MVGLLLITHDELGYSLISCAKHILGPDLSGVAAMAISKLDDPADALSRARAMLQELDEGDGVLIMSDIFGGTPSNIACRLIEAGRIEAIAGVSLPMLVRAITYRNATLDVTVSKAITGGLEGVRYVLPGECNAAT</sequence>
<proteinExistence type="predicted"/>
<evidence type="ECO:0000256" key="1">
    <source>
        <dbReference type="ARBA" id="ARBA00004496"/>
    </source>
</evidence>
<reference evidence="9 10" key="1">
    <citation type="submission" date="2020-08" db="EMBL/GenBank/DDBJ databases">
        <title>Genomic Encyclopedia of Type Strains, Phase IV (KMG-IV): sequencing the most valuable type-strain genomes for metagenomic binning, comparative biology and taxonomic classification.</title>
        <authorList>
            <person name="Goeker M."/>
        </authorList>
    </citation>
    <scope>NUCLEOTIDE SEQUENCE [LARGE SCALE GENOMIC DNA]</scope>
    <source>
        <strain evidence="9 10">DSM 27165</strain>
    </source>
</reference>
<keyword evidence="4" id="KW-0762">Sugar transport</keyword>
<keyword evidence="10" id="KW-1185">Reference proteome</keyword>
<dbReference type="Gene3D" id="3.40.50.510">
    <property type="entry name" value="Phosphotransferase system, mannose-type IIA component"/>
    <property type="match status" value="1"/>
</dbReference>
<dbReference type="InterPro" id="IPR036662">
    <property type="entry name" value="PTS_EIIA_man-typ_sf"/>
</dbReference>
<evidence type="ECO:0000256" key="6">
    <source>
        <dbReference type="ARBA" id="ARBA00022683"/>
    </source>
</evidence>
<comment type="caution">
    <text evidence="9">The sequence shown here is derived from an EMBL/GenBank/DDBJ whole genome shotgun (WGS) entry which is preliminary data.</text>
</comment>
<dbReference type="SUPFAM" id="SSF53062">
    <property type="entry name" value="PTS system fructose IIA component-like"/>
    <property type="match status" value="1"/>
</dbReference>
<dbReference type="InterPro" id="IPR004701">
    <property type="entry name" value="PTS_EIIA_man-typ"/>
</dbReference>
<evidence type="ECO:0000313" key="10">
    <source>
        <dbReference type="Proteomes" id="UP000575898"/>
    </source>
</evidence>
<evidence type="ECO:0000256" key="3">
    <source>
        <dbReference type="ARBA" id="ARBA00022490"/>
    </source>
</evidence>
<dbReference type="InterPro" id="IPR051471">
    <property type="entry name" value="Bacterial_PTS_sugar_comp"/>
</dbReference>
<keyword evidence="2" id="KW-0813">Transport</keyword>
<dbReference type="PANTHER" id="PTHR33799:SF1">
    <property type="entry name" value="PTS SYSTEM MANNOSE-SPECIFIC EIIAB COMPONENT-RELATED"/>
    <property type="match status" value="1"/>
</dbReference>